<sequence>QPEILMADIKILDVTLRDGGYRNNFNFTEDQARAITSGLADAGVDLCEIGYCKGSFAPKGEHGLTSDVGARFIENIAQAAAGRIELAVMVHPKNIKVDDFAMLKEQGVSMIRVCLRRDQLDEGLATLSLARDHGFSVSANVTHVTSQTPGAVLDTAARAEGAGADIICCADSNGHMLPADVHRLFSRLASRLLVPLGFHAHNNLSLANASAAIEAGAEYIDTSICGMGKGAGNLHLSMLVAYLERIGVSHGFDLVKVIELSAVTANSIPHNNMPSPLMDIILGTYNFPYDVSQRVADTLERFQLISEYRAIEVMHQQDKVARLAPRAALSNIFSDLSQSVKGVAL</sequence>
<dbReference type="EC" id="2.3.3.14" evidence="3"/>
<dbReference type="GO" id="GO:0004410">
    <property type="term" value="F:homocitrate synthase activity"/>
    <property type="evidence" value="ECO:0007669"/>
    <property type="project" value="UniProtKB-EC"/>
</dbReference>
<comment type="catalytic activity">
    <reaction evidence="6">
        <text>acetyl-CoA + 2-oxoglutarate + H2O = (2R)-homocitrate + CoA + H(+)</text>
        <dbReference type="Rhea" id="RHEA:12929"/>
        <dbReference type="ChEBI" id="CHEBI:15377"/>
        <dbReference type="ChEBI" id="CHEBI:15378"/>
        <dbReference type="ChEBI" id="CHEBI:16810"/>
        <dbReference type="ChEBI" id="CHEBI:57287"/>
        <dbReference type="ChEBI" id="CHEBI:57288"/>
        <dbReference type="ChEBI" id="CHEBI:58884"/>
        <dbReference type="EC" id="2.3.3.14"/>
    </reaction>
</comment>
<dbReference type="PROSITE" id="PS50991">
    <property type="entry name" value="PYR_CT"/>
    <property type="match status" value="1"/>
</dbReference>
<comment type="function">
    <text evidence="1">This protein is a Fe-Mo-cofactor biosynthetic component.</text>
</comment>
<evidence type="ECO:0000256" key="4">
    <source>
        <dbReference type="ARBA" id="ARBA00020735"/>
    </source>
</evidence>
<evidence type="ECO:0000256" key="3">
    <source>
        <dbReference type="ARBA" id="ARBA00012974"/>
    </source>
</evidence>
<protein>
    <recommendedName>
        <fullName evidence="4">Homocitrate synthase</fullName>
        <ecNumber evidence="3">2.3.3.14</ecNumber>
    </recommendedName>
</protein>
<dbReference type="Gene3D" id="3.20.20.70">
    <property type="entry name" value="Aldolase class I"/>
    <property type="match status" value="1"/>
</dbReference>
<dbReference type="InterPro" id="IPR013785">
    <property type="entry name" value="Aldolase_TIM"/>
</dbReference>
<evidence type="ECO:0000313" key="8">
    <source>
        <dbReference type="EMBL" id="EGH16156.1"/>
    </source>
</evidence>
<feature type="non-terminal residue" evidence="8">
    <location>
        <position position="1"/>
    </location>
</feature>
<dbReference type="PANTHER" id="PTHR42880:SF1">
    <property type="entry name" value="ISOPROPYLMALATE_HOMOCITRATE_CITRAMALATE SYNTHASE FAMILY PROTEIN"/>
    <property type="match status" value="1"/>
</dbReference>
<gene>
    <name evidence="8" type="ORF">Pgy4_24043</name>
</gene>
<evidence type="ECO:0000313" key="9">
    <source>
        <dbReference type="Proteomes" id="UP000005466"/>
    </source>
</evidence>
<name>F3CA64_PSESG</name>
<organism evidence="8 9">
    <name type="scientific">Pseudomonas savastanoi pv. glycinea str. race 4</name>
    <dbReference type="NCBI Taxonomy" id="875330"/>
    <lineage>
        <taxon>Bacteria</taxon>
        <taxon>Pseudomonadati</taxon>
        <taxon>Pseudomonadota</taxon>
        <taxon>Gammaproteobacteria</taxon>
        <taxon>Pseudomonadales</taxon>
        <taxon>Pseudomonadaceae</taxon>
        <taxon>Pseudomonas</taxon>
    </lineage>
</organism>
<dbReference type="HOGENOM" id="CLU_802978_0_0_6"/>
<dbReference type="EMBL" id="ADWY01001164">
    <property type="protein sequence ID" value="EGH16156.1"/>
    <property type="molecule type" value="Genomic_DNA"/>
</dbReference>
<evidence type="ECO:0000256" key="6">
    <source>
        <dbReference type="ARBA" id="ARBA00048019"/>
    </source>
</evidence>
<reference evidence="8 9" key="1">
    <citation type="journal article" date="2011" name="PLoS Pathog.">
        <title>Dynamic evolution of pathogenicity revealed by sequencing and comparative genomics of 19 Pseudomonas syringae isolates.</title>
        <authorList>
            <person name="Baltrus D.A."/>
            <person name="Nishimura M.T."/>
            <person name="Romanchuk A."/>
            <person name="Chang J.H."/>
            <person name="Mukhtar M.S."/>
            <person name="Cherkis K."/>
            <person name="Roach J."/>
            <person name="Grant S.R."/>
            <person name="Jones C.D."/>
            <person name="Dangl J.L."/>
        </authorList>
    </citation>
    <scope>NUCLEOTIDE SEQUENCE [LARGE SCALE GENOMIC DNA]</scope>
    <source>
        <strain evidence="9">race 4</strain>
    </source>
</reference>
<evidence type="ECO:0000259" key="7">
    <source>
        <dbReference type="PROSITE" id="PS50991"/>
    </source>
</evidence>
<proteinExistence type="inferred from homology"/>
<dbReference type="SUPFAM" id="SSF51569">
    <property type="entry name" value="Aldolase"/>
    <property type="match status" value="1"/>
</dbReference>
<dbReference type="CDD" id="cd07944">
    <property type="entry name" value="DRE_TIM_HOA_like"/>
    <property type="match status" value="1"/>
</dbReference>
<feature type="domain" description="Pyruvate carboxyltransferase" evidence="7">
    <location>
        <begin position="9"/>
        <end position="258"/>
    </location>
</feature>
<accession>F3CA64</accession>
<comment type="caution">
    <text evidence="8">The sequence shown here is derived from an EMBL/GenBank/DDBJ whole genome shotgun (WGS) entry which is preliminary data.</text>
</comment>
<evidence type="ECO:0000256" key="2">
    <source>
        <dbReference type="ARBA" id="ARBA00006154"/>
    </source>
</evidence>
<dbReference type="Proteomes" id="UP000005466">
    <property type="component" value="Unassembled WGS sequence"/>
</dbReference>
<evidence type="ECO:0000256" key="5">
    <source>
        <dbReference type="ARBA" id="ARBA00022679"/>
    </source>
</evidence>
<dbReference type="PATRIC" id="fig|875330.6.peg.4079"/>
<dbReference type="InterPro" id="IPR000891">
    <property type="entry name" value="PYR_CT"/>
</dbReference>
<evidence type="ECO:0000256" key="1">
    <source>
        <dbReference type="ARBA" id="ARBA00003050"/>
    </source>
</evidence>
<keyword evidence="5" id="KW-0808">Transferase</keyword>
<dbReference type="PANTHER" id="PTHR42880">
    <property type="entry name" value="HOMOCITRATE SYNTHASE"/>
    <property type="match status" value="1"/>
</dbReference>
<dbReference type="Pfam" id="PF00682">
    <property type="entry name" value="HMGL-like"/>
    <property type="match status" value="1"/>
</dbReference>
<comment type="similarity">
    <text evidence="2">Belongs to the alpha-IPM synthase/homocitrate synthase family.</text>
</comment>
<dbReference type="AlphaFoldDB" id="F3CA64"/>